<evidence type="ECO:0000259" key="11">
    <source>
        <dbReference type="PROSITE" id="PS00486"/>
    </source>
</evidence>
<evidence type="ECO:0000256" key="1">
    <source>
        <dbReference type="ARBA" id="ARBA00007094"/>
    </source>
</evidence>
<dbReference type="GO" id="GO:0005634">
    <property type="term" value="C:nucleus"/>
    <property type="evidence" value="ECO:0007669"/>
    <property type="project" value="TreeGrafter"/>
</dbReference>
<dbReference type="InterPro" id="IPR011184">
    <property type="entry name" value="DNA_mismatch_repair_Msh2"/>
</dbReference>
<dbReference type="GO" id="GO:0007131">
    <property type="term" value="P:reciprocal meiotic recombination"/>
    <property type="evidence" value="ECO:0007669"/>
    <property type="project" value="TreeGrafter"/>
</dbReference>
<dbReference type="Gene3D" id="3.30.420.110">
    <property type="entry name" value="MutS, connector domain"/>
    <property type="match status" value="1"/>
</dbReference>
<protein>
    <recommendedName>
        <fullName evidence="2 9">DNA mismatch repair protein MSH3</fullName>
    </recommendedName>
    <alternativeName>
        <fullName evidence="2 9">DNA mismatch repair protein MSH3</fullName>
    </alternativeName>
    <alternativeName>
        <fullName evidence="8">MutS protein homolog 3</fullName>
    </alternativeName>
</protein>
<dbReference type="Pfam" id="PF05188">
    <property type="entry name" value="MutS_II"/>
    <property type="match status" value="1"/>
</dbReference>
<dbReference type="Pfam" id="PF00488">
    <property type="entry name" value="MutS_V"/>
    <property type="match status" value="1"/>
</dbReference>
<dbReference type="PROSITE" id="PS00486">
    <property type="entry name" value="DNA_MISMATCH_REPAIR_2"/>
    <property type="match status" value="1"/>
</dbReference>
<dbReference type="InterPro" id="IPR036187">
    <property type="entry name" value="DNA_mismatch_repair_MutS_sf"/>
</dbReference>
<keyword evidence="4" id="KW-0067">ATP-binding</keyword>
<evidence type="ECO:0000256" key="3">
    <source>
        <dbReference type="ARBA" id="ARBA00022741"/>
    </source>
</evidence>
<evidence type="ECO:0000256" key="5">
    <source>
        <dbReference type="ARBA" id="ARBA00023125"/>
    </source>
</evidence>
<dbReference type="SUPFAM" id="SSF52540">
    <property type="entry name" value="P-loop containing nucleoside triphosphate hydrolases"/>
    <property type="match status" value="1"/>
</dbReference>
<gene>
    <name evidence="12" type="ORF">AWRI4620_LOCUS4619</name>
</gene>
<organism evidence="12 13">
    <name type="scientific">Aureobasidium uvarum</name>
    <dbReference type="NCBI Taxonomy" id="2773716"/>
    <lineage>
        <taxon>Eukaryota</taxon>
        <taxon>Fungi</taxon>
        <taxon>Dikarya</taxon>
        <taxon>Ascomycota</taxon>
        <taxon>Pezizomycotina</taxon>
        <taxon>Dothideomycetes</taxon>
        <taxon>Dothideomycetidae</taxon>
        <taxon>Dothideales</taxon>
        <taxon>Saccotheciaceae</taxon>
        <taxon>Aureobasidium</taxon>
    </lineage>
</organism>
<reference evidence="12" key="1">
    <citation type="submission" date="2020-06" db="EMBL/GenBank/DDBJ databases">
        <authorList>
            <person name="Onetto C."/>
        </authorList>
    </citation>
    <scope>NUCLEOTIDE SEQUENCE</scope>
</reference>
<feature type="domain" description="DNA mismatch repair proteins mutS family" evidence="11">
    <location>
        <begin position="664"/>
        <end position="680"/>
    </location>
</feature>
<dbReference type="GO" id="GO:0140664">
    <property type="term" value="F:ATP-dependent DNA damage sensor activity"/>
    <property type="evidence" value="ECO:0007669"/>
    <property type="project" value="InterPro"/>
</dbReference>
<dbReference type="AlphaFoldDB" id="A0A9N8KII4"/>
<name>A0A9N8KII4_9PEZI</name>
<keyword evidence="6" id="KW-0469">Meiosis</keyword>
<evidence type="ECO:0000313" key="12">
    <source>
        <dbReference type="EMBL" id="CAD0110364.1"/>
    </source>
</evidence>
<dbReference type="InterPro" id="IPR027417">
    <property type="entry name" value="P-loop_NTPase"/>
</dbReference>
<evidence type="ECO:0000256" key="2">
    <source>
        <dbReference type="ARBA" id="ARBA00022151"/>
    </source>
</evidence>
<dbReference type="Proteomes" id="UP000745764">
    <property type="component" value="Unassembled WGS sequence"/>
</dbReference>
<dbReference type="OrthoDB" id="276261at2759"/>
<dbReference type="InterPro" id="IPR007860">
    <property type="entry name" value="DNA_mmatch_repair_MutS_con_dom"/>
</dbReference>
<evidence type="ECO:0000256" key="6">
    <source>
        <dbReference type="ARBA" id="ARBA00023254"/>
    </source>
</evidence>
<dbReference type="InterPro" id="IPR007696">
    <property type="entry name" value="DNA_mismatch_repair_MutS_core"/>
</dbReference>
<evidence type="ECO:0000256" key="9">
    <source>
        <dbReference type="ARBA" id="ARBA00073774"/>
    </source>
</evidence>
<comment type="similarity">
    <text evidence="1">Belongs to the DNA mismatch repair MutS family. MSH3 subfamily.</text>
</comment>
<dbReference type="EMBL" id="CAINUL010000006">
    <property type="protein sequence ID" value="CAD0110364.1"/>
    <property type="molecule type" value="Genomic_DNA"/>
</dbReference>
<proteinExistence type="inferred from homology"/>
<sequence>MTSGSTRTNVSSSHSRLHLPASPVAAASSTAGYSQYSSYEYSTRPRTAISTIGVESQQIICAVSESRGIAPTVGLAFVNLDTGEAVLSQIPDSQSYVRTLHKLAVFSPSKILIIDTAAKSRSKLFCLIEENLDDLNSNLILLDRRYWAETTGVQLIEQFGFIQDVDSIKMSVEGNYFSICCFAAAMRFIELAMNKTFPPHSLRIRYEASEGSMTIDLSTIRSLELIQNLQNQKSPDCLFGILNETLTPMGSRLLRSNVLQPLTDQQTLETRYDALEELTTKEDMFFATRSALKAILDGDKILTQLIIIPTKPSLQSTEQSINQVIMLKQFVTSIQPVYEALTGSRSVMLKEIRRVSISTTLERHQLTYQKNCIPGSIDSIKELIDEFINEDICYAKQPLELRNQRTYAVKSGVNGLLDVARQTYKEANMDVYQLVDELQDLKYDNARQYYLSLKTSELEDRNLPPVFINVIRKNNRVECSTLDLRKRSQKISDSHTEVLLMSDKAIQDLITEIRVYMSVLFKVSESVAMLDVLSSFAHNVTLHEYTRPRITQTLGIKAGRHPIREKVQRSPFIANDVFATQQSRFQVITGCNMSGKSTYIRSIALLSVMAQIGCFVPAEFASFPIIKQLFARISIDDSIEANVSTFASEMRETSFILRNIDRNSLVIIDELGRGTSPRDGLAIALAIAEAMVESRALVWFATHFRDLAKILAERNGVVNKHLAVDMSEADTMAMLYRLTDGVVSEQHYGLQLAKVMPLPPDVIDYATQVAEQLQAQVERRKKVSKAVIIGRKRKLILGLREELMHACGGAMEGPVLQIWLRELQREFEARMTAIEREADEADLDVDIEMMDSGATTSDTGSVMDRDGDRATSSQGAESTVEDDSNIADRY</sequence>
<dbReference type="SUPFAM" id="SSF53150">
    <property type="entry name" value="DNA repair protein MutS, domain II"/>
    <property type="match status" value="1"/>
</dbReference>
<dbReference type="Gene3D" id="1.10.1420.10">
    <property type="match status" value="2"/>
</dbReference>
<evidence type="ECO:0000313" key="13">
    <source>
        <dbReference type="Proteomes" id="UP000745764"/>
    </source>
</evidence>
<evidence type="ECO:0000256" key="7">
    <source>
        <dbReference type="ARBA" id="ARBA00025902"/>
    </source>
</evidence>
<dbReference type="PIRSF" id="PIRSF005813">
    <property type="entry name" value="MSH2"/>
    <property type="match status" value="1"/>
</dbReference>
<dbReference type="GO" id="GO:0006298">
    <property type="term" value="P:mismatch repair"/>
    <property type="evidence" value="ECO:0007669"/>
    <property type="project" value="InterPro"/>
</dbReference>
<evidence type="ECO:0000256" key="10">
    <source>
        <dbReference type="SAM" id="MobiDB-lite"/>
    </source>
</evidence>
<dbReference type="PANTHER" id="PTHR11361:SF21">
    <property type="entry name" value="MUTS PROTEIN HOMOLOG 4"/>
    <property type="match status" value="1"/>
</dbReference>
<feature type="region of interest" description="Disordered" evidence="10">
    <location>
        <begin position="852"/>
        <end position="890"/>
    </location>
</feature>
<dbReference type="SMART" id="SM00533">
    <property type="entry name" value="MUTSd"/>
    <property type="match status" value="1"/>
</dbReference>
<feature type="compositionally biased region" description="Acidic residues" evidence="10">
    <location>
        <begin position="879"/>
        <end position="890"/>
    </location>
</feature>
<evidence type="ECO:0000256" key="8">
    <source>
        <dbReference type="ARBA" id="ARBA00029792"/>
    </source>
</evidence>
<keyword evidence="3" id="KW-0547">Nucleotide-binding</keyword>
<comment type="subunit">
    <text evidence="7">Heterodimer consisting of MSH2-MSH3 (MutS beta). Forms a ternary complex with MutL alpha (MLH1-PMS1).</text>
</comment>
<dbReference type="GO" id="GO:0030983">
    <property type="term" value="F:mismatched DNA binding"/>
    <property type="evidence" value="ECO:0007669"/>
    <property type="project" value="InterPro"/>
</dbReference>
<keyword evidence="13" id="KW-1185">Reference proteome</keyword>
<dbReference type="PANTHER" id="PTHR11361">
    <property type="entry name" value="DNA MISMATCH REPAIR PROTEIN MUTS FAMILY MEMBER"/>
    <property type="match status" value="1"/>
</dbReference>
<dbReference type="Gene3D" id="3.40.50.300">
    <property type="entry name" value="P-loop containing nucleotide triphosphate hydrolases"/>
    <property type="match status" value="1"/>
</dbReference>
<keyword evidence="5" id="KW-0238">DNA-binding</keyword>
<dbReference type="FunFam" id="3.40.50.300:FF:000870">
    <property type="entry name" value="MutS protein homolog 4"/>
    <property type="match status" value="1"/>
</dbReference>
<accession>A0A9N8KII4</accession>
<dbReference type="InterPro" id="IPR045076">
    <property type="entry name" value="MutS"/>
</dbReference>
<dbReference type="GO" id="GO:0005524">
    <property type="term" value="F:ATP binding"/>
    <property type="evidence" value="ECO:0007669"/>
    <property type="project" value="UniProtKB-KW"/>
</dbReference>
<dbReference type="InterPro" id="IPR036678">
    <property type="entry name" value="MutS_con_dom_sf"/>
</dbReference>
<dbReference type="Pfam" id="PF05192">
    <property type="entry name" value="MutS_III"/>
    <property type="match status" value="1"/>
</dbReference>
<dbReference type="SUPFAM" id="SSF48334">
    <property type="entry name" value="DNA repair protein MutS, domain III"/>
    <property type="match status" value="1"/>
</dbReference>
<comment type="caution">
    <text evidence="12">The sequence shown here is derived from an EMBL/GenBank/DDBJ whole genome shotgun (WGS) entry which is preliminary data.</text>
</comment>
<dbReference type="SMART" id="SM00534">
    <property type="entry name" value="MUTSac"/>
    <property type="match status" value="1"/>
</dbReference>
<dbReference type="InterPro" id="IPR000432">
    <property type="entry name" value="DNA_mismatch_repair_MutS_C"/>
</dbReference>
<evidence type="ECO:0000256" key="4">
    <source>
        <dbReference type="ARBA" id="ARBA00022840"/>
    </source>
</evidence>